<sequence>MAHRTGATKLIKLRELMELVQIGGLKGRGIQALIVTSDDAHQSEYMREHDKRIRFISGFTGSFGTAIITQNKALLWTDGRYYVQALAEFDPPEEWTLMREGLLDTPTRAAWLLSNLPPKSTIGADSNLMSYTEWVVLHTSLSAAGHCLMPLEENLIDKVWGEEQPPPTTNTVLPQPLQFSGRSAGKKVEFCREAMVKNEVKALVITNLDEVAYILNLRGSDIPYNPVFFGYVIVTLDALHLFIDKNRLSEKAQAQLISEEANVVYHPYEDIHTFLKTVASSCGDDEKIWISNSSSYALHADCGKTKKHTNITPINVMKAVKNDVEMEGMKAAHVRDAVALVKYFAWLEDQIVNKKGTITEISGATQLEKFRQEQKNFVGLSFPTISSVGPHGAIIHYQPAPETDATITDKEIYLCDSGAQYQDGTTDVTRTLHFGTPTDFERECFTRVFKGQCRLSSAVFPLMLQGNYLDTLARENLWSVGLNYLHGTGHGVGSYLNVHEGPIGISWKPYPDDPGLQPGMFLSNEPGYYEDEKFGIRLENIELVVKADTPYNHKNRGFLTFETVTLVPIQTKLLDLSLLTDSEVQYLNNYHAKCLNTLRLFLQGPENAQALEWLERETRPISK</sequence>
<organism evidence="10 11">
    <name type="scientific">Ceratina calcarata</name>
    <dbReference type="NCBI Taxonomy" id="156304"/>
    <lineage>
        <taxon>Eukaryota</taxon>
        <taxon>Metazoa</taxon>
        <taxon>Ecdysozoa</taxon>
        <taxon>Arthropoda</taxon>
        <taxon>Hexapoda</taxon>
        <taxon>Insecta</taxon>
        <taxon>Pterygota</taxon>
        <taxon>Neoptera</taxon>
        <taxon>Endopterygota</taxon>
        <taxon>Hymenoptera</taxon>
        <taxon>Apocrita</taxon>
        <taxon>Aculeata</taxon>
        <taxon>Apoidea</taxon>
        <taxon>Anthophila</taxon>
        <taxon>Apidae</taxon>
        <taxon>Ceratina</taxon>
        <taxon>Zadontomerus</taxon>
    </lineage>
</organism>
<evidence type="ECO:0000313" key="11">
    <source>
        <dbReference type="RefSeq" id="XP_017889513.1"/>
    </source>
</evidence>
<dbReference type="InterPro" id="IPR000994">
    <property type="entry name" value="Pept_M24"/>
</dbReference>
<evidence type="ECO:0000313" key="10">
    <source>
        <dbReference type="Proteomes" id="UP000694925"/>
    </source>
</evidence>
<dbReference type="GO" id="GO:0005737">
    <property type="term" value="C:cytoplasm"/>
    <property type="evidence" value="ECO:0007669"/>
    <property type="project" value="UniProtKB-ARBA"/>
</dbReference>
<evidence type="ECO:0000259" key="8">
    <source>
        <dbReference type="Pfam" id="PF01321"/>
    </source>
</evidence>
<protein>
    <submittedName>
        <fullName evidence="11">Xaa-Pro aminopeptidase ApepP-like</fullName>
    </submittedName>
</protein>
<evidence type="ECO:0000256" key="6">
    <source>
        <dbReference type="RuleBase" id="RU000590"/>
    </source>
</evidence>
<dbReference type="Gene3D" id="3.90.230.10">
    <property type="entry name" value="Creatinase/methionine aminopeptidase superfamily"/>
    <property type="match status" value="1"/>
</dbReference>
<evidence type="ECO:0000256" key="5">
    <source>
        <dbReference type="ARBA" id="ARBA00023211"/>
    </source>
</evidence>
<dbReference type="RefSeq" id="XP_017889513.1">
    <property type="nucleotide sequence ID" value="XM_018034024.2"/>
</dbReference>
<gene>
    <name evidence="11" type="primary">LOC108630630</name>
</gene>
<keyword evidence="4" id="KW-0378">Hydrolase</keyword>
<dbReference type="InterPro" id="IPR000587">
    <property type="entry name" value="Creatinase_N"/>
</dbReference>
<dbReference type="InterPro" id="IPR050422">
    <property type="entry name" value="X-Pro_aminopeptidase_P"/>
</dbReference>
<name>A0AAJ7JBH4_9HYME</name>
<dbReference type="AlphaFoldDB" id="A0AAJ7JBH4"/>
<dbReference type="GO" id="GO:0046872">
    <property type="term" value="F:metal ion binding"/>
    <property type="evidence" value="ECO:0007669"/>
    <property type="project" value="UniProtKB-KW"/>
</dbReference>
<evidence type="ECO:0000256" key="2">
    <source>
        <dbReference type="ARBA" id="ARBA00008766"/>
    </source>
</evidence>
<dbReference type="Pfam" id="PF16189">
    <property type="entry name" value="Creatinase_N_2"/>
    <property type="match status" value="1"/>
</dbReference>
<feature type="domain" description="Creatinase N-terminal" evidence="8">
    <location>
        <begin position="25"/>
        <end position="134"/>
    </location>
</feature>
<dbReference type="InterPro" id="IPR032416">
    <property type="entry name" value="Peptidase_M24_C"/>
</dbReference>
<keyword evidence="3 6" id="KW-0479">Metal-binding</keyword>
<comment type="similarity">
    <text evidence="2 6">Belongs to the peptidase M24B family.</text>
</comment>
<evidence type="ECO:0000259" key="9">
    <source>
        <dbReference type="Pfam" id="PF16188"/>
    </source>
</evidence>
<dbReference type="PANTHER" id="PTHR43763">
    <property type="entry name" value="XAA-PRO AMINOPEPTIDASE 1"/>
    <property type="match status" value="1"/>
</dbReference>
<proteinExistence type="inferred from homology"/>
<dbReference type="Gene3D" id="3.40.350.10">
    <property type="entry name" value="Creatinase/prolidase N-terminal domain"/>
    <property type="match status" value="2"/>
</dbReference>
<dbReference type="InterPro" id="IPR036005">
    <property type="entry name" value="Creatinase/aminopeptidase-like"/>
</dbReference>
<evidence type="ECO:0000256" key="3">
    <source>
        <dbReference type="ARBA" id="ARBA00022723"/>
    </source>
</evidence>
<dbReference type="FunFam" id="3.40.350.10:FF:000003">
    <property type="entry name" value="Xaa-pro aminopeptidase P"/>
    <property type="match status" value="1"/>
</dbReference>
<dbReference type="InterPro" id="IPR033740">
    <property type="entry name" value="Pept_M24B"/>
</dbReference>
<dbReference type="PANTHER" id="PTHR43763:SF20">
    <property type="entry name" value="XAA-PRO AMINOPEPTIDASE APEPP"/>
    <property type="match status" value="1"/>
</dbReference>
<dbReference type="Pfam" id="PF00557">
    <property type="entry name" value="Peptidase_M24"/>
    <property type="match status" value="1"/>
</dbReference>
<dbReference type="InterPro" id="IPR001131">
    <property type="entry name" value="Peptidase_M24B_aminopep-P_CS"/>
</dbReference>
<dbReference type="InterPro" id="IPR029149">
    <property type="entry name" value="Creatin/AminoP/Spt16_N"/>
</dbReference>
<comment type="cofactor">
    <cofactor evidence="1">
        <name>Mn(2+)</name>
        <dbReference type="ChEBI" id="CHEBI:29035"/>
    </cofactor>
</comment>
<dbReference type="Proteomes" id="UP000694925">
    <property type="component" value="Unplaced"/>
</dbReference>
<dbReference type="GeneID" id="108630630"/>
<accession>A0AAJ7JBH4</accession>
<dbReference type="GO" id="GO:0070006">
    <property type="term" value="F:metalloaminopeptidase activity"/>
    <property type="evidence" value="ECO:0007669"/>
    <property type="project" value="InterPro"/>
</dbReference>
<feature type="domain" description="Peptidase M24 C-terminal" evidence="9">
    <location>
        <begin position="557"/>
        <end position="621"/>
    </location>
</feature>
<dbReference type="FunFam" id="3.90.230.10:FF:000007">
    <property type="entry name" value="Xaa-Pro aminopeptidase P"/>
    <property type="match status" value="1"/>
</dbReference>
<keyword evidence="10" id="KW-1185">Reference proteome</keyword>
<evidence type="ECO:0000259" key="7">
    <source>
        <dbReference type="Pfam" id="PF00557"/>
    </source>
</evidence>
<dbReference type="CDD" id="cd01085">
    <property type="entry name" value="APP"/>
    <property type="match status" value="1"/>
</dbReference>
<reference evidence="11" key="1">
    <citation type="submission" date="2025-08" db="UniProtKB">
        <authorList>
            <consortium name="RefSeq"/>
        </authorList>
    </citation>
    <scope>IDENTIFICATION</scope>
    <source>
        <tissue evidence="11">Whole body</tissue>
    </source>
</reference>
<dbReference type="Pfam" id="PF16188">
    <property type="entry name" value="Peptidase_M24_C"/>
    <property type="match status" value="1"/>
</dbReference>
<evidence type="ECO:0000256" key="4">
    <source>
        <dbReference type="ARBA" id="ARBA00022801"/>
    </source>
</evidence>
<evidence type="ECO:0000256" key="1">
    <source>
        <dbReference type="ARBA" id="ARBA00001936"/>
    </source>
</evidence>
<dbReference type="SUPFAM" id="SSF53092">
    <property type="entry name" value="Creatinase/prolidase N-terminal domain"/>
    <property type="match status" value="1"/>
</dbReference>
<dbReference type="PROSITE" id="PS00491">
    <property type="entry name" value="PROLINE_PEPTIDASE"/>
    <property type="match status" value="1"/>
</dbReference>
<dbReference type="Pfam" id="PF01321">
    <property type="entry name" value="Creatinase_N"/>
    <property type="match status" value="1"/>
</dbReference>
<dbReference type="SUPFAM" id="SSF55920">
    <property type="entry name" value="Creatinase/aminopeptidase"/>
    <property type="match status" value="1"/>
</dbReference>
<keyword evidence="5" id="KW-0464">Manganese</keyword>
<dbReference type="KEGG" id="ccal:108630630"/>
<feature type="domain" description="Peptidase M24" evidence="7">
    <location>
        <begin position="327"/>
        <end position="544"/>
    </location>
</feature>